<evidence type="ECO:0000313" key="4">
    <source>
        <dbReference type="EMBL" id="QFT28802.1"/>
    </source>
</evidence>
<evidence type="ECO:0000256" key="2">
    <source>
        <dbReference type="ARBA" id="ARBA00011901"/>
    </source>
</evidence>
<dbReference type="AlphaFoldDB" id="A0A5P9CT10"/>
<dbReference type="Proteomes" id="UP000326936">
    <property type="component" value="Plasmid pTHAF100_b"/>
</dbReference>
<geneLocation type="plasmid" evidence="5">
    <name>pthaf100_b</name>
</geneLocation>
<dbReference type="RefSeq" id="WP_152432809.1">
    <property type="nucleotide sequence ID" value="NZ_CBCSDK010000028.1"/>
</dbReference>
<gene>
    <name evidence="4" type="primary">lytC</name>
    <name evidence="4" type="ORF">FIV01_20585</name>
</gene>
<feature type="domain" description="MurNAc-LAA" evidence="3">
    <location>
        <begin position="60"/>
        <end position="178"/>
    </location>
</feature>
<dbReference type="PANTHER" id="PTHR30404:SF8">
    <property type="entry name" value="AUTOLYSIN PH-RELATED"/>
    <property type="match status" value="1"/>
</dbReference>
<protein>
    <recommendedName>
        <fullName evidence="2">N-acetylmuramoyl-L-alanine amidase</fullName>
        <ecNumber evidence="2">3.5.1.28</ecNumber>
    </recommendedName>
</protein>
<dbReference type="KEGG" id="vaq:FIV01_20585"/>
<dbReference type="InterPro" id="IPR050695">
    <property type="entry name" value="N-acetylmuramoyl_amidase_3"/>
</dbReference>
<dbReference type="EMBL" id="CP045352">
    <property type="protein sequence ID" value="QFT28802.1"/>
    <property type="molecule type" value="Genomic_DNA"/>
</dbReference>
<comment type="catalytic activity">
    <reaction evidence="1">
        <text>Hydrolyzes the link between N-acetylmuramoyl residues and L-amino acid residues in certain cell-wall glycopeptides.</text>
        <dbReference type="EC" id="3.5.1.28"/>
    </reaction>
</comment>
<proteinExistence type="predicted"/>
<keyword evidence="4" id="KW-0614">Plasmid</keyword>
<dbReference type="GO" id="GO:0030288">
    <property type="term" value="C:outer membrane-bounded periplasmic space"/>
    <property type="evidence" value="ECO:0007669"/>
    <property type="project" value="TreeGrafter"/>
</dbReference>
<reference evidence="4 5" key="1">
    <citation type="submission" date="2019-10" db="EMBL/GenBank/DDBJ databases">
        <title>Complete genome sequence of Vibrio sp. strain THAF100, isolated from non-filtered water from the water column of tank 6 of a marine aquarium containing stony-coral fragments. Water maintained at 26 degree C.</title>
        <authorList>
            <person name="Ruckert C."/>
            <person name="Franco A."/>
            <person name="Kalinowski J."/>
            <person name="Glaeser S."/>
        </authorList>
    </citation>
    <scope>NUCLEOTIDE SEQUENCE [LARGE SCALE GENOMIC DNA]</scope>
    <source>
        <strain evidence="4 5">THAF100</strain>
        <plasmid evidence="5">pthaf100_b</plasmid>
    </source>
</reference>
<dbReference type="Pfam" id="PF01520">
    <property type="entry name" value="Amidase_3"/>
    <property type="match status" value="1"/>
</dbReference>
<keyword evidence="5" id="KW-1185">Reference proteome</keyword>
<evidence type="ECO:0000259" key="3">
    <source>
        <dbReference type="SMART" id="SM00646"/>
    </source>
</evidence>
<dbReference type="GO" id="GO:0009253">
    <property type="term" value="P:peptidoglycan catabolic process"/>
    <property type="evidence" value="ECO:0007669"/>
    <property type="project" value="InterPro"/>
</dbReference>
<name>A0A5P9CT10_9VIBR</name>
<organism evidence="4 5">
    <name type="scientific">Vibrio aquimaris</name>
    <dbReference type="NCBI Taxonomy" id="2587862"/>
    <lineage>
        <taxon>Bacteria</taxon>
        <taxon>Pseudomonadati</taxon>
        <taxon>Pseudomonadota</taxon>
        <taxon>Gammaproteobacteria</taxon>
        <taxon>Vibrionales</taxon>
        <taxon>Vibrionaceae</taxon>
        <taxon>Vibrio</taxon>
    </lineage>
</organism>
<dbReference type="Gene3D" id="3.40.630.40">
    <property type="entry name" value="Zn-dependent exopeptidases"/>
    <property type="match status" value="1"/>
</dbReference>
<dbReference type="SUPFAM" id="SSF53187">
    <property type="entry name" value="Zn-dependent exopeptidases"/>
    <property type="match status" value="1"/>
</dbReference>
<evidence type="ECO:0000256" key="1">
    <source>
        <dbReference type="ARBA" id="ARBA00001561"/>
    </source>
</evidence>
<dbReference type="PANTHER" id="PTHR30404">
    <property type="entry name" value="N-ACETYLMURAMOYL-L-ALANINE AMIDASE"/>
    <property type="match status" value="1"/>
</dbReference>
<dbReference type="EC" id="3.5.1.28" evidence="2"/>
<dbReference type="CDD" id="cd02696">
    <property type="entry name" value="MurNAc-LAA"/>
    <property type="match status" value="1"/>
</dbReference>
<sequence length="182" mass="19663">MKKIAIIVGHSVTSGGAVNANGMSEYLFNDQLARLIAPKLIEKGYEPLIVYRDCTYSELPFKVNDTGADIAISLHCNAHDTTVSGSEVLHYKHSKTSPKLAELIQKEVVAVLGLRDRGLRPVDKAHKGKKGDKGGYLCAKTVMPCVIVEPFFIDNDYDLALGKSRMSQLAEAIAKGAAAYVG</sequence>
<accession>A0A5P9CT10</accession>
<dbReference type="SMART" id="SM00646">
    <property type="entry name" value="Ami_3"/>
    <property type="match status" value="1"/>
</dbReference>
<dbReference type="GO" id="GO:0008745">
    <property type="term" value="F:N-acetylmuramoyl-L-alanine amidase activity"/>
    <property type="evidence" value="ECO:0007669"/>
    <property type="project" value="UniProtKB-EC"/>
</dbReference>
<evidence type="ECO:0000313" key="5">
    <source>
        <dbReference type="Proteomes" id="UP000326936"/>
    </source>
</evidence>
<dbReference type="OrthoDB" id="957753at2"/>
<dbReference type="InterPro" id="IPR002508">
    <property type="entry name" value="MurNAc-LAA_cat"/>
</dbReference>
<keyword evidence="4" id="KW-0378">Hydrolase</keyword>